<protein>
    <submittedName>
        <fullName evidence="2">Uncharacterized protein</fullName>
    </submittedName>
</protein>
<evidence type="ECO:0000313" key="2">
    <source>
        <dbReference type="EMBL" id="KAF0903646.1"/>
    </source>
</evidence>
<sequence length="91" mass="10063">MQTLANLYVSGGQAAQGSRVVSAGQDAQANRSPSSYGEFMRTKPLVFTEAEEPLEAEDWIRMIEKKLDLIRARNEDKVRFSTSQLDGPASD</sequence>
<dbReference type="EMBL" id="SPHZ02000008">
    <property type="protein sequence ID" value="KAF0903646.1"/>
    <property type="molecule type" value="Genomic_DNA"/>
</dbReference>
<evidence type="ECO:0000256" key="1">
    <source>
        <dbReference type="SAM" id="MobiDB-lite"/>
    </source>
</evidence>
<comment type="caution">
    <text evidence="2">The sequence shown here is derived from an EMBL/GenBank/DDBJ whole genome shotgun (WGS) entry which is preliminary data.</text>
</comment>
<dbReference type="OrthoDB" id="696484at2759"/>
<reference evidence="2 3" key="1">
    <citation type="submission" date="2019-11" db="EMBL/GenBank/DDBJ databases">
        <title>Whole genome sequence of Oryza granulata.</title>
        <authorList>
            <person name="Li W."/>
        </authorList>
    </citation>
    <scope>NUCLEOTIDE SEQUENCE [LARGE SCALE GENOMIC DNA]</scope>
    <source>
        <strain evidence="3">cv. Menghai</strain>
        <tissue evidence="2">Leaf</tissue>
    </source>
</reference>
<dbReference type="AlphaFoldDB" id="A0A6G1CU11"/>
<dbReference type="Proteomes" id="UP000479710">
    <property type="component" value="Unassembled WGS sequence"/>
</dbReference>
<name>A0A6G1CU11_9ORYZ</name>
<organism evidence="2 3">
    <name type="scientific">Oryza meyeriana var. granulata</name>
    <dbReference type="NCBI Taxonomy" id="110450"/>
    <lineage>
        <taxon>Eukaryota</taxon>
        <taxon>Viridiplantae</taxon>
        <taxon>Streptophyta</taxon>
        <taxon>Embryophyta</taxon>
        <taxon>Tracheophyta</taxon>
        <taxon>Spermatophyta</taxon>
        <taxon>Magnoliopsida</taxon>
        <taxon>Liliopsida</taxon>
        <taxon>Poales</taxon>
        <taxon>Poaceae</taxon>
        <taxon>BOP clade</taxon>
        <taxon>Oryzoideae</taxon>
        <taxon>Oryzeae</taxon>
        <taxon>Oryzinae</taxon>
        <taxon>Oryza</taxon>
        <taxon>Oryza meyeriana</taxon>
    </lineage>
</organism>
<gene>
    <name evidence="2" type="ORF">E2562_028349</name>
</gene>
<proteinExistence type="predicted"/>
<keyword evidence="3" id="KW-1185">Reference proteome</keyword>
<feature type="region of interest" description="Disordered" evidence="1">
    <location>
        <begin position="10"/>
        <end position="36"/>
    </location>
</feature>
<accession>A0A6G1CU11</accession>
<evidence type="ECO:0000313" key="3">
    <source>
        <dbReference type="Proteomes" id="UP000479710"/>
    </source>
</evidence>
<feature type="compositionally biased region" description="Polar residues" evidence="1">
    <location>
        <begin position="25"/>
        <end position="35"/>
    </location>
</feature>